<name>A0A974DT84_XENLA</name>
<dbReference type="EMBL" id="CM004467">
    <property type="protein sequence ID" value="OCT97528.1"/>
    <property type="molecule type" value="Genomic_DNA"/>
</dbReference>
<reference evidence="2" key="1">
    <citation type="journal article" date="2016" name="Nature">
        <title>Genome evolution in the allotetraploid frog Xenopus laevis.</title>
        <authorList>
            <person name="Session A.M."/>
            <person name="Uno Y."/>
            <person name="Kwon T."/>
            <person name="Chapman J.A."/>
            <person name="Toyoda A."/>
            <person name="Takahashi S."/>
            <person name="Fukui A."/>
            <person name="Hikosaka A."/>
            <person name="Suzuki A."/>
            <person name="Kondo M."/>
            <person name="van Heeringen S.J."/>
            <person name="Quigley I."/>
            <person name="Heinz S."/>
            <person name="Ogino H."/>
            <person name="Ochi H."/>
            <person name="Hellsten U."/>
            <person name="Lyons J.B."/>
            <person name="Simakov O."/>
            <person name="Putnam N."/>
            <person name="Stites J."/>
            <person name="Kuroki Y."/>
            <person name="Tanaka T."/>
            <person name="Michiue T."/>
            <person name="Watanabe M."/>
            <person name="Bogdanovic O."/>
            <person name="Lister R."/>
            <person name="Georgiou G."/>
            <person name="Paranjpe S.S."/>
            <person name="van Kruijsbergen I."/>
            <person name="Shu S."/>
            <person name="Carlson J."/>
            <person name="Kinoshita T."/>
            <person name="Ohta Y."/>
            <person name="Mawaribuchi S."/>
            <person name="Jenkins J."/>
            <person name="Grimwood J."/>
            <person name="Schmutz J."/>
            <person name="Mitros T."/>
            <person name="Mozaffari S.V."/>
            <person name="Suzuki Y."/>
            <person name="Haramoto Y."/>
            <person name="Yamamoto T.S."/>
            <person name="Takagi C."/>
            <person name="Heald R."/>
            <person name="Miller K."/>
            <person name="Haudenschild C."/>
            <person name="Kitzman J."/>
            <person name="Nakayama T."/>
            <person name="Izutsu Y."/>
            <person name="Robert J."/>
            <person name="Fortriede J."/>
            <person name="Burns K."/>
            <person name="Lotay V."/>
            <person name="Karimi K."/>
            <person name="Yasuoka Y."/>
            <person name="Dichmann D.S."/>
            <person name="Flajnik M.F."/>
            <person name="Houston D.W."/>
            <person name="Shendure J."/>
            <person name="DuPasquier L."/>
            <person name="Vize P.D."/>
            <person name="Zorn A.M."/>
            <person name="Ito M."/>
            <person name="Marcotte E.M."/>
            <person name="Wallingford J.B."/>
            <person name="Ito Y."/>
            <person name="Asashima M."/>
            <person name="Ueno N."/>
            <person name="Matsuda Y."/>
            <person name="Veenstra G.J."/>
            <person name="Fujiyama A."/>
            <person name="Harland R.M."/>
            <person name="Taira M."/>
            <person name="Rokhsar D.S."/>
        </authorList>
    </citation>
    <scope>NUCLEOTIDE SEQUENCE [LARGE SCALE GENOMIC DNA]</scope>
    <source>
        <strain evidence="2">J</strain>
    </source>
</reference>
<dbReference type="Proteomes" id="UP000694892">
    <property type="component" value="Chromosome 1S"/>
</dbReference>
<protein>
    <submittedName>
        <fullName evidence="1">Uncharacterized protein</fullName>
    </submittedName>
</protein>
<organism evidence="1 2">
    <name type="scientific">Xenopus laevis</name>
    <name type="common">African clawed frog</name>
    <dbReference type="NCBI Taxonomy" id="8355"/>
    <lineage>
        <taxon>Eukaryota</taxon>
        <taxon>Metazoa</taxon>
        <taxon>Chordata</taxon>
        <taxon>Craniata</taxon>
        <taxon>Vertebrata</taxon>
        <taxon>Euteleostomi</taxon>
        <taxon>Amphibia</taxon>
        <taxon>Batrachia</taxon>
        <taxon>Anura</taxon>
        <taxon>Pipoidea</taxon>
        <taxon>Pipidae</taxon>
        <taxon>Xenopodinae</taxon>
        <taxon>Xenopus</taxon>
        <taxon>Xenopus</taxon>
    </lineage>
</organism>
<sequence>MYCYQQMKGTFLVSTSWLAVHISVRFPYFLANSFAVLPHSPPNCSFCLWINKQQRSEMRRNQVIKIMYKYKP</sequence>
<evidence type="ECO:0000313" key="1">
    <source>
        <dbReference type="EMBL" id="OCT97528.1"/>
    </source>
</evidence>
<proteinExistence type="predicted"/>
<gene>
    <name evidence="1" type="ORF">XELAEV_18009756mg</name>
</gene>
<evidence type="ECO:0000313" key="2">
    <source>
        <dbReference type="Proteomes" id="UP000694892"/>
    </source>
</evidence>
<accession>A0A974DT84</accession>
<dbReference type="AlphaFoldDB" id="A0A974DT84"/>